<name>T0QWK2_SAPDV</name>
<protein>
    <submittedName>
        <fullName evidence="1">Uncharacterized protein</fullName>
    </submittedName>
</protein>
<proteinExistence type="predicted"/>
<dbReference type="AlphaFoldDB" id="T0QWK2"/>
<dbReference type="InParanoid" id="T0QWK2"/>
<reference evidence="1 2" key="1">
    <citation type="submission" date="2012-04" db="EMBL/GenBank/DDBJ databases">
        <title>The Genome Sequence of Saprolegnia declina VS20.</title>
        <authorList>
            <consortium name="The Broad Institute Genome Sequencing Platform"/>
            <person name="Russ C."/>
            <person name="Nusbaum C."/>
            <person name="Tyler B."/>
            <person name="van West P."/>
            <person name="Dieguez-Uribeondo J."/>
            <person name="de Bruijn I."/>
            <person name="Tripathy S."/>
            <person name="Jiang R."/>
            <person name="Young S.K."/>
            <person name="Zeng Q."/>
            <person name="Gargeya S."/>
            <person name="Fitzgerald M."/>
            <person name="Haas B."/>
            <person name="Abouelleil A."/>
            <person name="Alvarado L."/>
            <person name="Arachchi H.M."/>
            <person name="Berlin A."/>
            <person name="Chapman S.B."/>
            <person name="Goldberg J."/>
            <person name="Griggs A."/>
            <person name="Gujja S."/>
            <person name="Hansen M."/>
            <person name="Howarth C."/>
            <person name="Imamovic A."/>
            <person name="Larimer J."/>
            <person name="McCowen C."/>
            <person name="Montmayeur A."/>
            <person name="Murphy C."/>
            <person name="Neiman D."/>
            <person name="Pearson M."/>
            <person name="Priest M."/>
            <person name="Roberts A."/>
            <person name="Saif S."/>
            <person name="Shea T."/>
            <person name="Sisk P."/>
            <person name="Sykes S."/>
            <person name="Wortman J."/>
            <person name="Nusbaum C."/>
            <person name="Birren B."/>
        </authorList>
    </citation>
    <scope>NUCLEOTIDE SEQUENCE [LARGE SCALE GENOMIC DNA]</scope>
    <source>
        <strain evidence="1 2">VS20</strain>
    </source>
</reference>
<dbReference type="Proteomes" id="UP000030762">
    <property type="component" value="Unassembled WGS sequence"/>
</dbReference>
<evidence type="ECO:0000313" key="2">
    <source>
        <dbReference type="Proteomes" id="UP000030762"/>
    </source>
</evidence>
<organism evidence="1 2">
    <name type="scientific">Saprolegnia diclina (strain VS20)</name>
    <dbReference type="NCBI Taxonomy" id="1156394"/>
    <lineage>
        <taxon>Eukaryota</taxon>
        <taxon>Sar</taxon>
        <taxon>Stramenopiles</taxon>
        <taxon>Oomycota</taxon>
        <taxon>Saprolegniomycetes</taxon>
        <taxon>Saprolegniales</taxon>
        <taxon>Saprolegniaceae</taxon>
        <taxon>Saprolegnia</taxon>
    </lineage>
</organism>
<dbReference type="VEuPathDB" id="FungiDB:SDRG_03993"/>
<accession>T0QWK2</accession>
<evidence type="ECO:0000313" key="1">
    <source>
        <dbReference type="EMBL" id="EQC39041.1"/>
    </source>
</evidence>
<sequence>MGYRDVLASAPLLSLITAYQAGVNLDVCVLTRLGHNPANGDLGPVHAVMAPWLDRVGLRFIHELCPSLVFSYALEYGRVDLLRELMATKMMFFTVDSWHLVFGKWTRCIGQHRHLQRSYADAWDVCYEYDRIRGPISLDHRKLCVVGHLWHLAVAACLGGHVDLLRRALKHDVIPYPSTLLAIALRAGRACIAQEFLARSVIFVFTADDVRHAVTSGSVDLVVFLLENSAGSMVAEAFREGVIQNQLVLLQRLCTTCHDQTYWLMALQIAAANLRDDVIAHFAAAPEFHLTPAEAARVQRRRKRIAKDLPVRDTRLRK</sequence>
<dbReference type="EMBL" id="JH767140">
    <property type="protein sequence ID" value="EQC39041.1"/>
    <property type="molecule type" value="Genomic_DNA"/>
</dbReference>
<keyword evidence="2" id="KW-1185">Reference proteome</keyword>
<dbReference type="GeneID" id="19944720"/>
<dbReference type="OrthoDB" id="10389302at2759"/>
<dbReference type="RefSeq" id="XP_008607865.1">
    <property type="nucleotide sequence ID" value="XM_008609643.1"/>
</dbReference>
<gene>
    <name evidence="1" type="ORF">SDRG_03993</name>
</gene>